<name>A0A511D7R9_9PSEU</name>
<dbReference type="OrthoDB" id="8443918at2"/>
<dbReference type="SUPFAM" id="SSF46785">
    <property type="entry name" value="Winged helix' DNA-binding domain"/>
    <property type="match status" value="1"/>
</dbReference>
<gene>
    <name evidence="2" type="ORF">PA7_46920</name>
</gene>
<evidence type="ECO:0000313" key="3">
    <source>
        <dbReference type="Proteomes" id="UP000321328"/>
    </source>
</evidence>
<dbReference type="Gene3D" id="1.10.10.10">
    <property type="entry name" value="Winged helix-like DNA-binding domain superfamily/Winged helix DNA-binding domain"/>
    <property type="match status" value="1"/>
</dbReference>
<dbReference type="PANTHER" id="PTHR43252">
    <property type="entry name" value="TRANSCRIPTIONAL REGULATOR YQJI"/>
    <property type="match status" value="1"/>
</dbReference>
<protein>
    <submittedName>
        <fullName evidence="2">PadR family transcriptional regulator</fullName>
    </submittedName>
</protein>
<keyword evidence="3" id="KW-1185">Reference proteome</keyword>
<dbReference type="InterPro" id="IPR036390">
    <property type="entry name" value="WH_DNA-bd_sf"/>
</dbReference>
<dbReference type="InterPro" id="IPR036388">
    <property type="entry name" value="WH-like_DNA-bd_sf"/>
</dbReference>
<reference evidence="2 3" key="1">
    <citation type="submission" date="2019-07" db="EMBL/GenBank/DDBJ databases">
        <title>Whole genome shotgun sequence of Pseudonocardia asaccharolytica NBRC 16224.</title>
        <authorList>
            <person name="Hosoyama A."/>
            <person name="Uohara A."/>
            <person name="Ohji S."/>
            <person name="Ichikawa N."/>
        </authorList>
    </citation>
    <scope>NUCLEOTIDE SEQUENCE [LARGE SCALE GENOMIC DNA]</scope>
    <source>
        <strain evidence="2 3">NBRC 16224</strain>
    </source>
</reference>
<sequence>MPQRSGLALAVLALAVERPLHPYRMQQLIRERGKDQVINVGQRSQLYKTIDRLVRDGLIAPQATEREPARPERTVYAATEAGRRATIEWTVEMLSAPRRDFPEFTAALAYLPMISPQAALDALETRLASRRAELSRLRADLAPVAHLPRLVLIENEYVIAHLETDIAWIESLIDDLRSKKLGWNSEELLATARQSDSTADI</sequence>
<feature type="domain" description="Transcription regulator PadR N-terminal" evidence="1">
    <location>
        <begin position="11"/>
        <end position="85"/>
    </location>
</feature>
<dbReference type="InterPro" id="IPR005149">
    <property type="entry name" value="Tscrpt_reg_PadR_N"/>
</dbReference>
<evidence type="ECO:0000313" key="2">
    <source>
        <dbReference type="EMBL" id="GEL20855.1"/>
    </source>
</evidence>
<dbReference type="RefSeq" id="WP_037058069.1">
    <property type="nucleotide sequence ID" value="NZ_AUII01000050.1"/>
</dbReference>
<dbReference type="PANTHER" id="PTHR43252:SF6">
    <property type="entry name" value="NEGATIVE TRANSCRIPTION REGULATOR PADR"/>
    <property type="match status" value="1"/>
</dbReference>
<dbReference type="EMBL" id="BJVI01000100">
    <property type="protein sequence ID" value="GEL20855.1"/>
    <property type="molecule type" value="Genomic_DNA"/>
</dbReference>
<dbReference type="Proteomes" id="UP000321328">
    <property type="component" value="Unassembled WGS sequence"/>
</dbReference>
<dbReference type="Pfam" id="PF03551">
    <property type="entry name" value="PadR"/>
    <property type="match status" value="1"/>
</dbReference>
<proteinExistence type="predicted"/>
<dbReference type="STRING" id="1123024.GCA_000423625_04901"/>
<comment type="caution">
    <text evidence="2">The sequence shown here is derived from an EMBL/GenBank/DDBJ whole genome shotgun (WGS) entry which is preliminary data.</text>
</comment>
<accession>A0A511D7R9</accession>
<evidence type="ECO:0000259" key="1">
    <source>
        <dbReference type="Pfam" id="PF03551"/>
    </source>
</evidence>
<organism evidence="2 3">
    <name type="scientific">Pseudonocardia asaccharolytica DSM 44247 = NBRC 16224</name>
    <dbReference type="NCBI Taxonomy" id="1123024"/>
    <lineage>
        <taxon>Bacteria</taxon>
        <taxon>Bacillati</taxon>
        <taxon>Actinomycetota</taxon>
        <taxon>Actinomycetes</taxon>
        <taxon>Pseudonocardiales</taxon>
        <taxon>Pseudonocardiaceae</taxon>
        <taxon>Pseudonocardia</taxon>
    </lineage>
</organism>
<dbReference type="AlphaFoldDB" id="A0A511D7R9"/>